<protein>
    <recommendedName>
        <fullName evidence="15">ATP synthase subunit b</fullName>
    </recommendedName>
    <alternativeName>
        <fullName evidence="15">ATP synthase F(0) sector subunit b</fullName>
    </alternativeName>
    <alternativeName>
        <fullName evidence="15">ATPase subunit I</fullName>
    </alternativeName>
    <alternativeName>
        <fullName evidence="15">F-type ATPase subunit b</fullName>
        <shortName evidence="15">F-ATPase subunit b</shortName>
    </alternativeName>
</protein>
<evidence type="ECO:0000256" key="10">
    <source>
        <dbReference type="ARBA" id="ARBA00023310"/>
    </source>
</evidence>
<dbReference type="NCBIfam" id="TIGR01144">
    <property type="entry name" value="ATP_synt_b"/>
    <property type="match status" value="1"/>
</dbReference>
<feature type="coiled-coil region" evidence="17">
    <location>
        <begin position="37"/>
        <end position="71"/>
    </location>
</feature>
<keyword evidence="17" id="KW-0175">Coiled coil</keyword>
<evidence type="ECO:0000256" key="9">
    <source>
        <dbReference type="ARBA" id="ARBA00023136"/>
    </source>
</evidence>
<keyword evidence="8 15" id="KW-0406">Ion transport</keyword>
<comment type="similarity">
    <text evidence="1 15 16">Belongs to the ATPase B chain family.</text>
</comment>
<evidence type="ECO:0000256" key="8">
    <source>
        <dbReference type="ARBA" id="ARBA00023065"/>
    </source>
</evidence>
<organism evidence="18 19">
    <name type="scientific">Blattabacterium punctulatus</name>
    <dbReference type="NCBI Taxonomy" id="164514"/>
    <lineage>
        <taxon>Bacteria</taxon>
        <taxon>Pseudomonadati</taxon>
        <taxon>Bacteroidota</taxon>
        <taxon>Flavobacteriia</taxon>
        <taxon>Flavobacteriales</taxon>
        <taxon>Blattabacteriaceae</taxon>
        <taxon>Blattabacterium</taxon>
    </lineage>
</organism>
<keyword evidence="19" id="KW-1185">Reference proteome</keyword>
<dbReference type="InterPro" id="IPR005864">
    <property type="entry name" value="ATP_synth_F0_bsu_bac"/>
</dbReference>
<evidence type="ECO:0000256" key="15">
    <source>
        <dbReference type="HAMAP-Rule" id="MF_01398"/>
    </source>
</evidence>
<reference evidence="18 19" key="1">
    <citation type="journal article" date="2018" name="Genome Biol. Evol.">
        <title>Parallel and Gradual Genome Erosion in the Blattabacterium Endosymbionts of Mastotermes darwiniensis and Cryptocercus Wood Roaches.</title>
        <authorList>
            <person name="Kinjo Y."/>
            <person name="Bourguignon T."/>
            <person name="Tong K.J."/>
            <person name="Kuwahara H."/>
            <person name="Lim S.J."/>
            <person name="Yoon K.B."/>
            <person name="Shigenobu S."/>
            <person name="Park Y.C."/>
            <person name="Nalepa C.A."/>
            <person name="Hongoh Y."/>
            <person name="Ohkuma M."/>
            <person name="Lo N."/>
            <person name="Tokuda G."/>
        </authorList>
    </citation>
    <scope>NUCLEOTIDE SEQUENCE [LARGE SCALE GENOMIC DNA]</scope>
    <source>
        <strain evidence="18 19">CPUsv</strain>
    </source>
</reference>
<evidence type="ECO:0000256" key="1">
    <source>
        <dbReference type="ARBA" id="ARBA00005513"/>
    </source>
</evidence>
<dbReference type="EMBL" id="CP029812">
    <property type="protein sequence ID" value="AWU40042.1"/>
    <property type="molecule type" value="Genomic_DNA"/>
</dbReference>
<keyword evidence="6 15" id="KW-0375">Hydrogen ion transport</keyword>
<name>A0ABN5M2Z1_9FLAO</name>
<keyword evidence="9 15" id="KW-0472">Membrane</keyword>
<keyword evidence="4 15" id="KW-0138">CF(0)</keyword>
<evidence type="ECO:0000256" key="17">
    <source>
        <dbReference type="SAM" id="Coils"/>
    </source>
</evidence>
<evidence type="ECO:0000313" key="18">
    <source>
        <dbReference type="EMBL" id="AWU40042.1"/>
    </source>
</evidence>
<evidence type="ECO:0000256" key="4">
    <source>
        <dbReference type="ARBA" id="ARBA00022547"/>
    </source>
</evidence>
<evidence type="ECO:0000256" key="11">
    <source>
        <dbReference type="ARBA" id="ARBA00025198"/>
    </source>
</evidence>
<dbReference type="RefSeq" id="WP_110495407.1">
    <property type="nucleotide sequence ID" value="NZ_CP029811.1"/>
</dbReference>
<accession>A0ABN5M2Z1</accession>
<dbReference type="PANTHER" id="PTHR33445">
    <property type="entry name" value="ATP SYNTHASE SUBUNIT B', CHLOROPLASTIC"/>
    <property type="match status" value="1"/>
</dbReference>
<dbReference type="CDD" id="cd06503">
    <property type="entry name" value="ATP-synt_Fo_b"/>
    <property type="match status" value="1"/>
</dbReference>
<feature type="transmembrane region" description="Helical" evidence="15">
    <location>
        <begin position="12"/>
        <end position="30"/>
    </location>
</feature>
<sequence length="165" mass="19759">MDLITPSIGLIIWQTIIFIILILFLSKYAWKPIIKFIDQREEKIRISIEKANQIQKELDFIENKKNKILKETRIKRDMILKEAIQMKENIKYKAIEEGFLEKKKILTETKKIIQIEKKAAIHDLKNQIGNISIKIAEKILKKELDQNKKMEKQEKFIKEWLNKLN</sequence>
<evidence type="ECO:0000256" key="3">
    <source>
        <dbReference type="ARBA" id="ARBA00022475"/>
    </source>
</evidence>
<keyword evidence="7 15" id="KW-1133">Transmembrane helix</keyword>
<comment type="function">
    <text evidence="11 15">F(1)F(0) ATP synthase produces ATP from ADP in the presence of a proton or sodium gradient. F-type ATPases consist of two structural domains, F(1) containing the extramembraneous catalytic core and F(0) containing the membrane proton channel, linked together by a central stalk and a peripheral stalk. During catalysis, ATP synthesis in the catalytic domain of F(1) is coupled via a rotary mechanism of the central stalk subunits to proton translocation.</text>
</comment>
<evidence type="ECO:0000256" key="5">
    <source>
        <dbReference type="ARBA" id="ARBA00022692"/>
    </source>
</evidence>
<dbReference type="InterPro" id="IPR002146">
    <property type="entry name" value="ATP_synth_b/b'su_bac/chlpt"/>
</dbReference>
<dbReference type="Proteomes" id="UP000247917">
    <property type="component" value="Chromosome"/>
</dbReference>
<proteinExistence type="inferred from homology"/>
<evidence type="ECO:0000256" key="14">
    <source>
        <dbReference type="ARBA" id="ARBA00037847"/>
    </source>
</evidence>
<evidence type="ECO:0000256" key="7">
    <source>
        <dbReference type="ARBA" id="ARBA00022989"/>
    </source>
</evidence>
<evidence type="ECO:0000256" key="2">
    <source>
        <dbReference type="ARBA" id="ARBA00022448"/>
    </source>
</evidence>
<dbReference type="HAMAP" id="MF_01398">
    <property type="entry name" value="ATP_synth_b_bprime"/>
    <property type="match status" value="1"/>
</dbReference>
<evidence type="ECO:0000256" key="16">
    <source>
        <dbReference type="RuleBase" id="RU003848"/>
    </source>
</evidence>
<comment type="subunit">
    <text evidence="15">F-type ATPases have 2 components, F(1) - the catalytic core - and F(0) - the membrane proton channel. F(1) has five subunits: alpha(3), beta(3), gamma(1), delta(1), epsilon(1). F(0) has three main subunits: a(1), b(2) and c(10-14). The alpha and beta chains form an alternating ring which encloses part of the gamma chain. F(1) is attached to F(0) by a central stalk formed by the gamma and epsilon chains, while a peripheral stalk is formed by the delta and b chains.</text>
</comment>
<dbReference type="Pfam" id="PF00430">
    <property type="entry name" value="ATP-synt_B"/>
    <property type="match status" value="1"/>
</dbReference>
<comment type="subunit">
    <text evidence="13">F-type ATPases have 2 components, F(1) - the catalytic core - and F(0) - the membrane proton channel. F(1) has five subunits: alpha(3), beta(3), gamma(1), delta(1), epsilon(1). F(0) has four main subunits: a(1), b(2) and c(10-14). The alpha and beta chains form an alternating ring which encloses part of the gamma chain. F(1) is attached to F(0) by a central stalk formed by the gamma and epsilon chains, while a peripheral stalk is formed by the delta and b chains.</text>
</comment>
<evidence type="ECO:0000256" key="12">
    <source>
        <dbReference type="ARBA" id="ARBA00025614"/>
    </source>
</evidence>
<dbReference type="InterPro" id="IPR050059">
    <property type="entry name" value="ATP_synthase_B_chain"/>
</dbReference>
<evidence type="ECO:0000256" key="13">
    <source>
        <dbReference type="ARBA" id="ARBA00026054"/>
    </source>
</evidence>
<gene>
    <name evidence="15 18" type="primary">atpF</name>
    <name evidence="18" type="ORF">DM808_02695</name>
</gene>
<dbReference type="PANTHER" id="PTHR33445:SF1">
    <property type="entry name" value="ATP SYNTHASE SUBUNIT B"/>
    <property type="match status" value="1"/>
</dbReference>
<keyword evidence="10 15" id="KW-0066">ATP synthesis</keyword>
<comment type="subcellular location">
    <subcellularLocation>
        <location evidence="15">Cell membrane</location>
        <topology evidence="15">Single-pass membrane protein</topology>
    </subcellularLocation>
    <subcellularLocation>
        <location evidence="14">Endomembrane system</location>
        <topology evidence="14">Single-pass membrane protein</topology>
    </subcellularLocation>
</comment>
<keyword evidence="3 15" id="KW-1003">Cell membrane</keyword>
<keyword evidence="2 15" id="KW-0813">Transport</keyword>
<evidence type="ECO:0000313" key="19">
    <source>
        <dbReference type="Proteomes" id="UP000247917"/>
    </source>
</evidence>
<evidence type="ECO:0000256" key="6">
    <source>
        <dbReference type="ARBA" id="ARBA00022781"/>
    </source>
</evidence>
<keyword evidence="5 15" id="KW-0812">Transmembrane</keyword>
<comment type="function">
    <text evidence="12">Component of the F(0) channel, it forms part of the peripheral stalk, linking F(1) to F(0). The b'-subunit is a diverged and duplicated form of b found in plants and photosynthetic bacteria.</text>
</comment>